<dbReference type="AlphaFoldDB" id="A0A3E1NHH8"/>
<keyword evidence="2" id="KW-0808">Transferase</keyword>
<dbReference type="PANTHER" id="PTHR45947:SF3">
    <property type="entry name" value="SULFOQUINOVOSYL TRANSFERASE SQD2"/>
    <property type="match status" value="1"/>
</dbReference>
<keyword evidence="3" id="KW-1185">Reference proteome</keyword>
<evidence type="ECO:0000259" key="1">
    <source>
        <dbReference type="Pfam" id="PF00534"/>
    </source>
</evidence>
<dbReference type="Gene3D" id="3.40.50.2000">
    <property type="entry name" value="Glycogen Phosphorylase B"/>
    <property type="match status" value="2"/>
</dbReference>
<comment type="caution">
    <text evidence="2">The sequence shown here is derived from an EMBL/GenBank/DDBJ whole genome shotgun (WGS) entry which is preliminary data.</text>
</comment>
<dbReference type="GO" id="GO:0016757">
    <property type="term" value="F:glycosyltransferase activity"/>
    <property type="evidence" value="ECO:0007669"/>
    <property type="project" value="InterPro"/>
</dbReference>
<dbReference type="InterPro" id="IPR001296">
    <property type="entry name" value="Glyco_trans_1"/>
</dbReference>
<proteinExistence type="predicted"/>
<protein>
    <submittedName>
        <fullName evidence="2">Glycosyltransferase</fullName>
    </submittedName>
</protein>
<dbReference type="RefSeq" id="WP_116848158.1">
    <property type="nucleotide sequence ID" value="NZ_QTJU01000005.1"/>
</dbReference>
<gene>
    <name evidence="2" type="ORF">DXN05_15385</name>
</gene>
<dbReference type="SUPFAM" id="SSF53756">
    <property type="entry name" value="UDP-Glycosyltransferase/glycogen phosphorylase"/>
    <property type="match status" value="1"/>
</dbReference>
<dbReference type="CDD" id="cd03801">
    <property type="entry name" value="GT4_PimA-like"/>
    <property type="match status" value="1"/>
</dbReference>
<reference evidence="2 3" key="1">
    <citation type="submission" date="2018-08" db="EMBL/GenBank/DDBJ databases">
        <title>Chitinophagaceae sp. K23C18032701, a novel bacterium isolated from forest soil.</title>
        <authorList>
            <person name="Wang C."/>
        </authorList>
    </citation>
    <scope>NUCLEOTIDE SEQUENCE [LARGE SCALE GENOMIC DNA]</scope>
    <source>
        <strain evidence="2 3">K23C18032701</strain>
    </source>
</reference>
<dbReference type="PANTHER" id="PTHR45947">
    <property type="entry name" value="SULFOQUINOVOSYL TRANSFERASE SQD2"/>
    <property type="match status" value="1"/>
</dbReference>
<feature type="domain" description="Glycosyl transferase family 1" evidence="1">
    <location>
        <begin position="207"/>
        <end position="362"/>
    </location>
</feature>
<dbReference type="InterPro" id="IPR050194">
    <property type="entry name" value="Glycosyltransferase_grp1"/>
</dbReference>
<dbReference type="EMBL" id="QTJU01000005">
    <property type="protein sequence ID" value="RFM27400.1"/>
    <property type="molecule type" value="Genomic_DNA"/>
</dbReference>
<evidence type="ECO:0000313" key="3">
    <source>
        <dbReference type="Proteomes" id="UP000261284"/>
    </source>
</evidence>
<dbReference type="Pfam" id="PF00534">
    <property type="entry name" value="Glycos_transf_1"/>
    <property type="match status" value="1"/>
</dbReference>
<organism evidence="2 3">
    <name type="scientific">Deminuibacter soli</name>
    <dbReference type="NCBI Taxonomy" id="2291815"/>
    <lineage>
        <taxon>Bacteria</taxon>
        <taxon>Pseudomonadati</taxon>
        <taxon>Bacteroidota</taxon>
        <taxon>Chitinophagia</taxon>
        <taxon>Chitinophagales</taxon>
        <taxon>Chitinophagaceae</taxon>
        <taxon>Deminuibacter</taxon>
    </lineage>
</organism>
<sequence>MKKIIFINSHPIQYFAPLYKYLAQQDVPVEAWYCSDASIKGIDDKGFGVKVKWDIPLLEGYASRFFKNHSWKPSHFNGFFGLINLGIIRQLRKEPKAIIVVHGWAYCTHFLVLMLAKLMGHEVCLRSEMPYNQELMKAGIKQRIKRMGLKYLLFPRIHKFLYIGTQNKRFYESYGIAENRLFFCPYSVDNMRFQAEAATLAPQKILLKESKGIPAGDKVIIYSGKYIAKKRPLDIINAFLQLNKPGVWLIMVGEGELRGEMEKLLQAHESKRVILTGFINQSEIARYYTLGDVFVMCSTIGETWGLSVNEAMNFGLSLLISETTGCSIDLVQEGANGFVFKTGSVDDLSNKLQRLLTALEKDEAAFREKSLKIVDKYSYKTIYSTLKAHVV</sequence>
<accession>A0A3E1NHH8</accession>
<dbReference type="Proteomes" id="UP000261284">
    <property type="component" value="Unassembled WGS sequence"/>
</dbReference>
<name>A0A3E1NHH8_9BACT</name>
<dbReference type="OrthoDB" id="9790710at2"/>
<evidence type="ECO:0000313" key="2">
    <source>
        <dbReference type="EMBL" id="RFM27400.1"/>
    </source>
</evidence>